<dbReference type="RefSeq" id="WP_345080759.1">
    <property type="nucleotide sequence ID" value="NZ_BAAAWG010000006.1"/>
</dbReference>
<evidence type="ECO:0000313" key="2">
    <source>
        <dbReference type="EMBL" id="MFC5891825.1"/>
    </source>
</evidence>
<dbReference type="Pfam" id="PF05147">
    <property type="entry name" value="LANC_like"/>
    <property type="match status" value="2"/>
</dbReference>
<dbReference type="EMBL" id="JBHSPW010000001">
    <property type="protein sequence ID" value="MFC5891825.1"/>
    <property type="molecule type" value="Genomic_DNA"/>
</dbReference>
<accession>A0ABW1FCC3</accession>
<name>A0ABW1FCC3_9ACTN</name>
<feature type="compositionally biased region" description="Pro residues" evidence="1">
    <location>
        <begin position="427"/>
        <end position="443"/>
    </location>
</feature>
<dbReference type="SUPFAM" id="SSF158745">
    <property type="entry name" value="LanC-like"/>
    <property type="match status" value="1"/>
</dbReference>
<dbReference type="CDD" id="cd04434">
    <property type="entry name" value="LanC_like"/>
    <property type="match status" value="1"/>
</dbReference>
<protein>
    <submittedName>
        <fullName evidence="2">Lanthionine synthetase LanC family protein</fullName>
    </submittedName>
</protein>
<feature type="region of interest" description="Disordered" evidence="1">
    <location>
        <begin position="403"/>
        <end position="479"/>
    </location>
</feature>
<gene>
    <name evidence="2" type="ORF">ACFP3M_03195</name>
</gene>
<organism evidence="2 3">
    <name type="scientific">Streptomyces ramulosus</name>
    <dbReference type="NCBI Taxonomy" id="47762"/>
    <lineage>
        <taxon>Bacteria</taxon>
        <taxon>Bacillati</taxon>
        <taxon>Actinomycetota</taxon>
        <taxon>Actinomycetes</taxon>
        <taxon>Kitasatosporales</taxon>
        <taxon>Streptomycetaceae</taxon>
        <taxon>Streptomyces</taxon>
    </lineage>
</organism>
<sequence>MTATDVRDPAVDEAEARAAEAVRWLLGSARKTAGNGLAWPATPSDGDTDPTFYSGTAGVIAALLEAWRHFGDDRYGDAALRAARSVSAAVGDQENNSLYFGLTGMALALRAVHDVLGAPDGAAVRALDLVRARFDGARWGDWFDLLGGNAGIGLGALAMGETELAVRAMQPYLRTAEQTPAGVHWEAERGRGPRFHHLSHGTLGIVHGLAHIGHAAGREDLLAAARAGAADVVARDEAGPAGFLVPHSDPQDHPELTPRHSYGWCHGPSGDAQTFRLLRDVLGDPRWGILADRCWYTVTRSGLPRRLRPGFWDNNGRCCGTAGVLALACDRLVEQDDRPGFAQLLVADLLSRATCDTGGARWSNLEHRAAPGLLAPRTGWASGSAGIVRELLRHVRIRRGGDPTYAVTWPDQPPAVRLSPGEAGQPRTPPLTPPPPPRTPPSHPSASASDGRRTRSGGAGGRCRGRGARGGGGPGPGRW</sequence>
<reference evidence="3" key="1">
    <citation type="journal article" date="2019" name="Int. J. Syst. Evol. Microbiol.">
        <title>The Global Catalogue of Microorganisms (GCM) 10K type strain sequencing project: providing services to taxonomists for standard genome sequencing and annotation.</title>
        <authorList>
            <consortium name="The Broad Institute Genomics Platform"/>
            <consortium name="The Broad Institute Genome Sequencing Center for Infectious Disease"/>
            <person name="Wu L."/>
            <person name="Ma J."/>
        </authorList>
    </citation>
    <scope>NUCLEOTIDE SEQUENCE [LARGE SCALE GENOMIC DNA]</scope>
    <source>
        <strain evidence="3">CGMCC 1.15809</strain>
    </source>
</reference>
<dbReference type="PRINTS" id="PR01950">
    <property type="entry name" value="LANCSUPER"/>
</dbReference>
<proteinExistence type="predicted"/>
<comment type="caution">
    <text evidence="2">The sequence shown here is derived from an EMBL/GenBank/DDBJ whole genome shotgun (WGS) entry which is preliminary data.</text>
</comment>
<dbReference type="InterPro" id="IPR007822">
    <property type="entry name" value="LANC-like"/>
</dbReference>
<dbReference type="SMART" id="SM01260">
    <property type="entry name" value="LANC_like"/>
    <property type="match status" value="1"/>
</dbReference>
<dbReference type="Proteomes" id="UP001596241">
    <property type="component" value="Unassembled WGS sequence"/>
</dbReference>
<evidence type="ECO:0000313" key="3">
    <source>
        <dbReference type="Proteomes" id="UP001596241"/>
    </source>
</evidence>
<evidence type="ECO:0000256" key="1">
    <source>
        <dbReference type="SAM" id="MobiDB-lite"/>
    </source>
</evidence>
<feature type="compositionally biased region" description="Gly residues" evidence="1">
    <location>
        <begin position="457"/>
        <end position="479"/>
    </location>
</feature>
<dbReference type="Gene3D" id="1.50.10.20">
    <property type="match status" value="1"/>
</dbReference>
<keyword evidence="3" id="KW-1185">Reference proteome</keyword>